<feature type="region of interest" description="Disordered" evidence="1">
    <location>
        <begin position="39"/>
        <end position="75"/>
    </location>
</feature>
<dbReference type="EMBL" id="JBEHCU010009087">
    <property type="protein sequence ID" value="KAL1380511.1"/>
    <property type="molecule type" value="Genomic_DNA"/>
</dbReference>
<evidence type="ECO:0000256" key="1">
    <source>
        <dbReference type="SAM" id="MobiDB-lite"/>
    </source>
</evidence>
<dbReference type="AlphaFoldDB" id="A0ABD1CVQ2"/>
<evidence type="ECO:0000313" key="4">
    <source>
        <dbReference type="Proteomes" id="UP001562425"/>
    </source>
</evidence>
<protein>
    <recommendedName>
        <fullName evidence="5">Secreted protein</fullName>
    </recommendedName>
</protein>
<sequence>MTRFIKILLLVIVVTVTFASTKPSRGTCAEPVQDRFRFLSPEEGNKGSDDAHQQITQGHRVTGDDQPSTNSVKMT</sequence>
<feature type="compositionally biased region" description="Basic and acidic residues" evidence="1">
    <location>
        <begin position="43"/>
        <end position="52"/>
    </location>
</feature>
<feature type="compositionally biased region" description="Polar residues" evidence="1">
    <location>
        <begin position="53"/>
        <end position="75"/>
    </location>
</feature>
<accession>A0ABD1CVQ2</accession>
<keyword evidence="4" id="KW-1185">Reference proteome</keyword>
<feature type="signal peptide" evidence="2">
    <location>
        <begin position="1"/>
        <end position="19"/>
    </location>
</feature>
<dbReference type="Proteomes" id="UP001562425">
    <property type="component" value="Unassembled WGS sequence"/>
</dbReference>
<comment type="caution">
    <text evidence="3">The sequence shown here is derived from an EMBL/GenBank/DDBJ whole genome shotgun (WGS) entry which is preliminary data.</text>
</comment>
<gene>
    <name evidence="3" type="ORF">pipiens_014136</name>
</gene>
<evidence type="ECO:0008006" key="5">
    <source>
        <dbReference type="Google" id="ProtNLM"/>
    </source>
</evidence>
<reference evidence="3 4" key="1">
    <citation type="submission" date="2024-05" db="EMBL/GenBank/DDBJ databases">
        <title>Culex pipiens pipiens assembly and annotation.</title>
        <authorList>
            <person name="Alout H."/>
            <person name="Durand T."/>
        </authorList>
    </citation>
    <scope>NUCLEOTIDE SEQUENCE [LARGE SCALE GENOMIC DNA]</scope>
    <source>
        <strain evidence="3">HA-2024</strain>
        <tissue evidence="3">Whole body</tissue>
    </source>
</reference>
<organism evidence="3 4">
    <name type="scientific">Culex pipiens pipiens</name>
    <name type="common">Northern house mosquito</name>
    <dbReference type="NCBI Taxonomy" id="38569"/>
    <lineage>
        <taxon>Eukaryota</taxon>
        <taxon>Metazoa</taxon>
        <taxon>Ecdysozoa</taxon>
        <taxon>Arthropoda</taxon>
        <taxon>Hexapoda</taxon>
        <taxon>Insecta</taxon>
        <taxon>Pterygota</taxon>
        <taxon>Neoptera</taxon>
        <taxon>Endopterygota</taxon>
        <taxon>Diptera</taxon>
        <taxon>Nematocera</taxon>
        <taxon>Culicoidea</taxon>
        <taxon>Culicidae</taxon>
        <taxon>Culicinae</taxon>
        <taxon>Culicini</taxon>
        <taxon>Culex</taxon>
        <taxon>Culex</taxon>
    </lineage>
</organism>
<name>A0ABD1CVQ2_CULPP</name>
<evidence type="ECO:0000313" key="3">
    <source>
        <dbReference type="EMBL" id="KAL1380511.1"/>
    </source>
</evidence>
<keyword evidence="2" id="KW-0732">Signal</keyword>
<proteinExistence type="predicted"/>
<evidence type="ECO:0000256" key="2">
    <source>
        <dbReference type="SAM" id="SignalP"/>
    </source>
</evidence>
<feature type="chain" id="PRO_5044858157" description="Secreted protein" evidence="2">
    <location>
        <begin position="20"/>
        <end position="75"/>
    </location>
</feature>